<dbReference type="GO" id="GO:0005783">
    <property type="term" value="C:endoplasmic reticulum"/>
    <property type="evidence" value="ECO:0007669"/>
    <property type="project" value="TreeGrafter"/>
</dbReference>
<feature type="compositionally biased region" description="Basic and acidic residues" evidence="1">
    <location>
        <begin position="483"/>
        <end position="493"/>
    </location>
</feature>
<evidence type="ECO:0000313" key="3">
    <source>
        <dbReference type="EMBL" id="GAX09792.1"/>
    </source>
</evidence>
<feature type="transmembrane region" description="Helical" evidence="2">
    <location>
        <begin position="222"/>
        <end position="241"/>
    </location>
</feature>
<proteinExistence type="predicted"/>
<feature type="transmembrane region" description="Helical" evidence="2">
    <location>
        <begin position="38"/>
        <end position="57"/>
    </location>
</feature>
<feature type="compositionally biased region" description="Low complexity" evidence="1">
    <location>
        <begin position="494"/>
        <end position="509"/>
    </location>
</feature>
<feature type="compositionally biased region" description="Polar residues" evidence="1">
    <location>
        <begin position="420"/>
        <end position="437"/>
    </location>
</feature>
<dbReference type="OrthoDB" id="6779347at2759"/>
<keyword evidence="2" id="KW-0472">Membrane</keyword>
<evidence type="ECO:0000256" key="2">
    <source>
        <dbReference type="SAM" id="Phobius"/>
    </source>
</evidence>
<dbReference type="Proteomes" id="UP000198406">
    <property type="component" value="Unassembled WGS sequence"/>
</dbReference>
<comment type="caution">
    <text evidence="3">The sequence shown here is derived from an EMBL/GenBank/DDBJ whole genome shotgun (WGS) entry which is preliminary data.</text>
</comment>
<feature type="region of interest" description="Disordered" evidence="1">
    <location>
        <begin position="415"/>
        <end position="437"/>
    </location>
</feature>
<reference evidence="3 4" key="1">
    <citation type="journal article" date="2015" name="Plant Cell">
        <title>Oil accumulation by the oleaginous diatom Fistulifera solaris as revealed by the genome and transcriptome.</title>
        <authorList>
            <person name="Tanaka T."/>
            <person name="Maeda Y."/>
            <person name="Veluchamy A."/>
            <person name="Tanaka M."/>
            <person name="Abida H."/>
            <person name="Marechal E."/>
            <person name="Bowler C."/>
            <person name="Muto M."/>
            <person name="Sunaga Y."/>
            <person name="Tanaka M."/>
            <person name="Yoshino T."/>
            <person name="Taniguchi T."/>
            <person name="Fukuda Y."/>
            <person name="Nemoto M."/>
            <person name="Matsumoto M."/>
            <person name="Wong P.S."/>
            <person name="Aburatani S."/>
            <person name="Fujibuchi W."/>
        </authorList>
    </citation>
    <scope>NUCLEOTIDE SEQUENCE [LARGE SCALE GENOMIC DNA]</scope>
    <source>
        <strain evidence="3 4">JPCC DA0580</strain>
    </source>
</reference>
<keyword evidence="4" id="KW-1185">Reference proteome</keyword>
<evidence type="ECO:0000256" key="1">
    <source>
        <dbReference type="SAM" id="MobiDB-lite"/>
    </source>
</evidence>
<keyword evidence="2" id="KW-0812">Transmembrane</keyword>
<sequence>MSTTNASMERVLYQLHHQLCSLALQHTTTWGRKWAERLLLVVFLTGCTLTLLLHVTFVHRDTTTLDGKPLHSIPLTCLRNVPGFSDQMDVTHISLRLWDYDDDSIGSYAYQWGDANATCDTTTIPLPYYSYSKIQGYLLLTPELCHNIRVQSVVIARNDRTCWGPPWMQQIVFAVKGHETVMINWLLGTFHGQGFVYNPRSKVLYDWSQYSFDSQLSSKVGVVLQTCFLFFMVTTLVSFILRETQERMLAFTNQLQTRVRQRRPITSLVGTHLVENLVFVPVLVGMMFFLIEFYRGDKVIAFVVLSLIWICEAFSIISLRSKEGMHFFPRMFFWEFSIVHFYMFMFPFGYSYMALASTAVCVMHSMLFFWHRYELPAVALGHVTLEHPRMGTMVHSNGTSAPDPFWSVNHHRQSLRHPPQLSSHPISGQSSNSLERLSREGSSIFNIAGDDDDSVSSYMYLLNGEVVVHRHRSSPTAPTTALEEIRSEDRHESSLSTDRPSTPLSSSPSHTPPSPASTIAPRSNAPTPRVHNRTLTE</sequence>
<feature type="transmembrane region" description="Helical" evidence="2">
    <location>
        <begin position="268"/>
        <end position="293"/>
    </location>
</feature>
<gene>
    <name evidence="3" type="ORF">FisN_11Lh235</name>
</gene>
<feature type="region of interest" description="Disordered" evidence="1">
    <location>
        <begin position="470"/>
        <end position="537"/>
    </location>
</feature>
<evidence type="ECO:0008006" key="5">
    <source>
        <dbReference type="Google" id="ProtNLM"/>
    </source>
</evidence>
<name>A0A1Z5J7A1_FISSO</name>
<dbReference type="GO" id="GO:0034976">
    <property type="term" value="P:response to endoplasmic reticulum stress"/>
    <property type="evidence" value="ECO:0007669"/>
    <property type="project" value="TreeGrafter"/>
</dbReference>
<feature type="transmembrane region" description="Helical" evidence="2">
    <location>
        <begin position="331"/>
        <end position="346"/>
    </location>
</feature>
<accession>A0A1Z5J7A1</accession>
<organism evidence="3 4">
    <name type="scientific">Fistulifera solaris</name>
    <name type="common">Oleaginous diatom</name>
    <dbReference type="NCBI Taxonomy" id="1519565"/>
    <lineage>
        <taxon>Eukaryota</taxon>
        <taxon>Sar</taxon>
        <taxon>Stramenopiles</taxon>
        <taxon>Ochrophyta</taxon>
        <taxon>Bacillariophyta</taxon>
        <taxon>Bacillariophyceae</taxon>
        <taxon>Bacillariophycidae</taxon>
        <taxon>Naviculales</taxon>
        <taxon>Naviculaceae</taxon>
        <taxon>Fistulifera</taxon>
    </lineage>
</organism>
<feature type="transmembrane region" description="Helical" evidence="2">
    <location>
        <begin position="299"/>
        <end position="319"/>
    </location>
</feature>
<keyword evidence="2" id="KW-1133">Transmembrane helix</keyword>
<dbReference type="AlphaFoldDB" id="A0A1Z5J7A1"/>
<dbReference type="GO" id="GO:1904294">
    <property type="term" value="P:positive regulation of ERAD pathway"/>
    <property type="evidence" value="ECO:0007669"/>
    <property type="project" value="TreeGrafter"/>
</dbReference>
<dbReference type="InParanoid" id="A0A1Z5J7A1"/>
<protein>
    <recommendedName>
        <fullName evidence="5">Membralin</fullName>
    </recommendedName>
</protein>
<dbReference type="PANTHER" id="PTHR21650:SF4">
    <property type="entry name" value="MEMBRALIN"/>
    <property type="match status" value="1"/>
</dbReference>
<evidence type="ECO:0000313" key="4">
    <source>
        <dbReference type="Proteomes" id="UP000198406"/>
    </source>
</evidence>
<dbReference type="EMBL" id="BDSP01000013">
    <property type="protein sequence ID" value="GAX09792.1"/>
    <property type="molecule type" value="Genomic_DNA"/>
</dbReference>
<dbReference type="PANTHER" id="PTHR21650">
    <property type="entry name" value="MEMBRALIN/KINETOCHORE PROTEIN NUF2"/>
    <property type="match status" value="1"/>
</dbReference>